<feature type="region of interest" description="Disordered" evidence="1">
    <location>
        <begin position="331"/>
        <end position="362"/>
    </location>
</feature>
<feature type="compositionally biased region" description="Pro residues" evidence="1">
    <location>
        <begin position="1"/>
        <end position="12"/>
    </location>
</feature>
<feature type="compositionally biased region" description="Low complexity" evidence="1">
    <location>
        <begin position="238"/>
        <end position="262"/>
    </location>
</feature>
<feature type="region of interest" description="Disordered" evidence="1">
    <location>
        <begin position="209"/>
        <end position="262"/>
    </location>
</feature>
<name>A0A8H4TZ16_9HYPO</name>
<feature type="compositionally biased region" description="Polar residues" evidence="1">
    <location>
        <begin position="214"/>
        <end position="237"/>
    </location>
</feature>
<accession>A0A8H4TZ16</accession>
<keyword evidence="3" id="KW-1185">Reference proteome</keyword>
<dbReference type="EMBL" id="JABEXW010000282">
    <property type="protein sequence ID" value="KAF4966578.1"/>
    <property type="molecule type" value="Genomic_DNA"/>
</dbReference>
<feature type="region of interest" description="Disordered" evidence="1">
    <location>
        <begin position="143"/>
        <end position="197"/>
    </location>
</feature>
<evidence type="ECO:0000313" key="3">
    <source>
        <dbReference type="Proteomes" id="UP000622797"/>
    </source>
</evidence>
<feature type="compositionally biased region" description="Low complexity" evidence="1">
    <location>
        <begin position="184"/>
        <end position="197"/>
    </location>
</feature>
<protein>
    <submittedName>
        <fullName evidence="2">Uncharacterized protein</fullName>
    </submittedName>
</protein>
<comment type="caution">
    <text evidence="2">The sequence shown here is derived from an EMBL/GenBank/DDBJ whole genome shotgun (WGS) entry which is preliminary data.</text>
</comment>
<organism evidence="2 3">
    <name type="scientific">Fusarium sarcochroum</name>
    <dbReference type="NCBI Taxonomy" id="1208366"/>
    <lineage>
        <taxon>Eukaryota</taxon>
        <taxon>Fungi</taxon>
        <taxon>Dikarya</taxon>
        <taxon>Ascomycota</taxon>
        <taxon>Pezizomycotina</taxon>
        <taxon>Sordariomycetes</taxon>
        <taxon>Hypocreomycetidae</taxon>
        <taxon>Hypocreales</taxon>
        <taxon>Nectriaceae</taxon>
        <taxon>Fusarium</taxon>
        <taxon>Fusarium lateritium species complex</taxon>
    </lineage>
</organism>
<dbReference type="OrthoDB" id="10542482at2759"/>
<evidence type="ECO:0000313" key="2">
    <source>
        <dbReference type="EMBL" id="KAF4966578.1"/>
    </source>
</evidence>
<evidence type="ECO:0000256" key="1">
    <source>
        <dbReference type="SAM" id="MobiDB-lite"/>
    </source>
</evidence>
<sequence length="362" mass="40636">MSWADPPPPRTPPSTKYPNHPFPVIKEWEDILEAGEIAKETGDTEVLEYIWGVCGRDANGEYHPRVRSIGGTNPVTRLLSSMRVPAVKREPDDFNIFGPGESQATDAHVWREEVNVTSGGQAKYEPMPSPAAEFTHVPVYPGIKVEEEPQNGQLLSRTQIRRRRQQRQQARLEREEQQHHHHQQMQQQMQQQDQQQQFLRPPRFLRHHRAGRHQTGSDSNGAYTTYNRFLQPSSGSSNTNRAANYRNNTGTNTNTNTATAGHAYNNPNHIPIGNENGSHYGNRATNNGSNNSNNYVSNYGNRAINYGSNAQANSSTAAVADYTYGNPNFIPIGNDRGSWGRSSTFSGNSRNRNHDRYDGRSG</sequence>
<dbReference type="AlphaFoldDB" id="A0A8H4TZ16"/>
<reference evidence="2" key="1">
    <citation type="journal article" date="2020" name="BMC Genomics">
        <title>Correction to: Identification and distribution of gene clusters required for synthesis of sphingolipid metabolism inhibitors in diverse species of the filamentous fungus Fusarium.</title>
        <authorList>
            <person name="Kim H.S."/>
            <person name="Lohmar J.M."/>
            <person name="Busman M."/>
            <person name="Brown D.W."/>
            <person name="Naumann T.A."/>
            <person name="Divon H.H."/>
            <person name="Lysoe E."/>
            <person name="Uhlig S."/>
            <person name="Proctor R.H."/>
        </authorList>
    </citation>
    <scope>NUCLEOTIDE SEQUENCE</scope>
    <source>
        <strain evidence="2">NRRL 20472</strain>
    </source>
</reference>
<gene>
    <name evidence="2" type="ORF">FSARC_5742</name>
</gene>
<dbReference type="Proteomes" id="UP000622797">
    <property type="component" value="Unassembled WGS sequence"/>
</dbReference>
<feature type="compositionally biased region" description="Basic and acidic residues" evidence="1">
    <location>
        <begin position="352"/>
        <end position="362"/>
    </location>
</feature>
<proteinExistence type="predicted"/>
<feature type="region of interest" description="Disordered" evidence="1">
    <location>
        <begin position="1"/>
        <end position="20"/>
    </location>
</feature>
<reference evidence="2" key="2">
    <citation type="submission" date="2020-05" db="EMBL/GenBank/DDBJ databases">
        <authorList>
            <person name="Kim H.-S."/>
            <person name="Proctor R.H."/>
            <person name="Brown D.W."/>
        </authorList>
    </citation>
    <scope>NUCLEOTIDE SEQUENCE</scope>
    <source>
        <strain evidence="2">NRRL 20472</strain>
    </source>
</reference>
<feature type="compositionally biased region" description="Polar residues" evidence="1">
    <location>
        <begin position="340"/>
        <end position="350"/>
    </location>
</feature>